<dbReference type="GO" id="GO:0004303">
    <property type="term" value="F:estradiol 17-beta-dehydrogenase [NAD(P)+] activity"/>
    <property type="evidence" value="ECO:0007669"/>
    <property type="project" value="InterPro"/>
</dbReference>
<dbReference type="STRING" id="9838.ENSCDRP00005007866"/>
<keyword evidence="3" id="KW-0443">Lipid metabolism</keyword>
<dbReference type="EMBL" id="JWIN03000016">
    <property type="protein sequence ID" value="KAB1266326.1"/>
    <property type="molecule type" value="Genomic_DNA"/>
</dbReference>
<feature type="binding site" evidence="6">
    <location>
        <position position="70"/>
    </location>
    <ligand>
        <name>NADP(+)</name>
        <dbReference type="ChEBI" id="CHEBI:58349"/>
    </ligand>
</feature>
<dbReference type="PANTHER" id="PTHR43391">
    <property type="entry name" value="RETINOL DEHYDROGENASE-RELATED"/>
    <property type="match status" value="1"/>
</dbReference>
<feature type="active site" description="Proton acceptor" evidence="5">
    <location>
        <position position="156"/>
    </location>
</feature>
<evidence type="ECO:0000256" key="5">
    <source>
        <dbReference type="PIRSR" id="PIRSR000095-1"/>
    </source>
</evidence>
<dbReference type="InterPro" id="IPR011348">
    <property type="entry name" value="17beta_DH"/>
</dbReference>
<keyword evidence="9" id="KW-1185">Reference proteome</keyword>
<dbReference type="SUPFAM" id="SSF51735">
    <property type="entry name" value="NAD(P)-binding Rossmann-fold domains"/>
    <property type="match status" value="1"/>
</dbReference>
<dbReference type="PROSITE" id="PS00061">
    <property type="entry name" value="ADH_SHORT"/>
    <property type="match status" value="1"/>
</dbReference>
<dbReference type="Gene3D" id="3.40.50.720">
    <property type="entry name" value="NAD(P)-binding Rossmann-like Domain"/>
    <property type="match status" value="1"/>
</dbReference>
<dbReference type="Pfam" id="PF00106">
    <property type="entry name" value="adh_short"/>
    <property type="match status" value="1"/>
</dbReference>
<dbReference type="PANTHER" id="PTHR43391:SF15">
    <property type="entry name" value="17-BETA-HYDROXYSTEROID DEHYDROGENASE TYPE 1"/>
    <property type="match status" value="1"/>
</dbReference>
<evidence type="ECO:0000256" key="2">
    <source>
        <dbReference type="ARBA" id="ARBA00023002"/>
    </source>
</evidence>
<feature type="compositionally biased region" description="Gly residues" evidence="7">
    <location>
        <begin position="289"/>
        <end position="307"/>
    </location>
</feature>
<gene>
    <name evidence="8" type="ORF">Cadr_000019578</name>
</gene>
<dbReference type="GO" id="GO:0006703">
    <property type="term" value="P:estrogen biosynthetic process"/>
    <property type="evidence" value="ECO:0007669"/>
    <property type="project" value="InterPro"/>
</dbReference>
<evidence type="ECO:0000256" key="7">
    <source>
        <dbReference type="SAM" id="MobiDB-lite"/>
    </source>
</evidence>
<name>A0A5N4D5N3_CAMDR</name>
<feature type="binding site" evidence="6">
    <location>
        <begin position="14"/>
        <end position="42"/>
    </location>
    <ligand>
        <name>NADP(+)</name>
        <dbReference type="ChEBI" id="CHEBI:58349"/>
    </ligand>
</feature>
<comment type="caution">
    <text evidence="8">The sequence shown here is derived from an EMBL/GenBank/DDBJ whole genome shotgun (WGS) entry which is preliminary data.</text>
</comment>
<evidence type="ECO:0000256" key="6">
    <source>
        <dbReference type="PIRSR" id="PIRSR000095-2"/>
    </source>
</evidence>
<evidence type="ECO:0000313" key="8">
    <source>
        <dbReference type="EMBL" id="KAB1266326.1"/>
    </source>
</evidence>
<feature type="region of interest" description="Disordered" evidence="7">
    <location>
        <begin position="288"/>
        <end position="326"/>
    </location>
</feature>
<reference evidence="8 9" key="1">
    <citation type="journal article" date="2019" name="Mol. Ecol. Resour.">
        <title>Improving Illumina assemblies with Hi-C and long reads: an example with the North African dromedary.</title>
        <authorList>
            <person name="Elbers J.P."/>
            <person name="Rogers M.F."/>
            <person name="Perelman P.L."/>
            <person name="Proskuryakova A.A."/>
            <person name="Serdyukova N.A."/>
            <person name="Johnson W.E."/>
            <person name="Horin P."/>
            <person name="Corander J."/>
            <person name="Murphy D."/>
            <person name="Burger P.A."/>
        </authorList>
    </citation>
    <scope>NUCLEOTIDE SEQUENCE [LARGE SCALE GENOMIC DNA]</scope>
    <source>
        <strain evidence="8">Drom800</strain>
        <tissue evidence="8">Blood</tissue>
    </source>
</reference>
<evidence type="ECO:0000313" key="9">
    <source>
        <dbReference type="Proteomes" id="UP000299084"/>
    </source>
</evidence>
<evidence type="ECO:0000256" key="4">
    <source>
        <dbReference type="PIRNR" id="PIRNR000095"/>
    </source>
</evidence>
<accession>A0A5N4D5N3</accession>
<dbReference type="InterPro" id="IPR002347">
    <property type="entry name" value="SDR_fam"/>
</dbReference>
<dbReference type="AlphaFoldDB" id="A0A5N4D5N3"/>
<proteinExistence type="inferred from homology"/>
<feature type="binding site" evidence="6">
    <location>
        <position position="143"/>
    </location>
    <ligand>
        <name>substrate</name>
    </ligand>
</feature>
<dbReference type="InterPro" id="IPR036291">
    <property type="entry name" value="NAD(P)-bd_dom_sf"/>
</dbReference>
<organism evidence="8 9">
    <name type="scientific">Camelus dromedarius</name>
    <name type="common">Dromedary</name>
    <name type="synonym">Arabian camel</name>
    <dbReference type="NCBI Taxonomy" id="9838"/>
    <lineage>
        <taxon>Eukaryota</taxon>
        <taxon>Metazoa</taxon>
        <taxon>Chordata</taxon>
        <taxon>Craniata</taxon>
        <taxon>Vertebrata</taxon>
        <taxon>Euteleostomi</taxon>
        <taxon>Mammalia</taxon>
        <taxon>Eutheria</taxon>
        <taxon>Laurasiatheria</taxon>
        <taxon>Artiodactyla</taxon>
        <taxon>Tylopoda</taxon>
        <taxon>Camelidae</taxon>
        <taxon>Camelus</taxon>
    </lineage>
</organism>
<dbReference type="Proteomes" id="UP000299084">
    <property type="component" value="Unassembled WGS sequence"/>
</dbReference>
<feature type="binding site" evidence="6">
    <location>
        <position position="160"/>
    </location>
    <ligand>
        <name>NADP(+)</name>
        <dbReference type="ChEBI" id="CHEBI:58349"/>
    </ligand>
</feature>
<dbReference type="GO" id="GO:0005829">
    <property type="term" value="C:cytosol"/>
    <property type="evidence" value="ECO:0007669"/>
    <property type="project" value="TreeGrafter"/>
</dbReference>
<evidence type="ECO:0000256" key="1">
    <source>
        <dbReference type="ARBA" id="ARBA00006484"/>
    </source>
</evidence>
<keyword evidence="2" id="KW-0560">Oxidoreductase</keyword>
<protein>
    <submittedName>
        <fullName evidence="8">Estradiol 17-beta-dehydrogenase 1</fullName>
    </submittedName>
</protein>
<dbReference type="FunFam" id="3.40.50.720:FF:000323">
    <property type="entry name" value="Estradiol 17-beta-dehydrogenase 1"/>
    <property type="match status" value="1"/>
</dbReference>
<dbReference type="InterPro" id="IPR020904">
    <property type="entry name" value="Sc_DH/Rdtase_CS"/>
</dbReference>
<dbReference type="PRINTS" id="PR00081">
    <property type="entry name" value="GDHRDH"/>
</dbReference>
<evidence type="ECO:0000256" key="3">
    <source>
        <dbReference type="ARBA" id="ARBA00023098"/>
    </source>
</evidence>
<comment type="similarity">
    <text evidence="1 4">Belongs to the short-chain dehydrogenases/reductases (SDR) family.</text>
</comment>
<dbReference type="PIRSF" id="PIRSF000095">
    <property type="entry name" value="17beta-HSD"/>
    <property type="match status" value="1"/>
</dbReference>
<sequence length="326" mass="34608">MHIRMERTVVFITGCSSGIGLHLALRLASDPSQSFKVYATLRDLTTQGPLWEAARSRGCPPGSLETLQLDVRDADSIAAARARVAEGRVDVLGRGLMGPLEVHKADAVDSVLDVNLTGTVRMLQAFLPDMKRRRSGRILVTGSMGGLMALPFNAVYCASKFAVEGLCESLAILLQAFGIHLSLIECGPVHTAFSEKLEGGLGGVLDHADAKTRDLFSRYLRHCEQIFLEAAQDPEEVIEVFLQALRAPRPSLRYFTTERFLPLIQLRFSDPSGCSYVAAAHHSVFGDSDGAGGSDSAGDSDGAGGSDNAGSSDCAGVEAGAGKRSA</sequence>